<name>A0ABV8GNL9_9ACTN</name>
<keyword evidence="2" id="KW-0812">Transmembrane</keyword>
<evidence type="ECO:0000313" key="4">
    <source>
        <dbReference type="Proteomes" id="UP001595851"/>
    </source>
</evidence>
<keyword evidence="4" id="KW-1185">Reference proteome</keyword>
<evidence type="ECO:0000256" key="1">
    <source>
        <dbReference type="SAM" id="MobiDB-lite"/>
    </source>
</evidence>
<dbReference type="EMBL" id="JBHSBI010000035">
    <property type="protein sequence ID" value="MFC4014515.1"/>
    <property type="molecule type" value="Genomic_DNA"/>
</dbReference>
<keyword evidence="2" id="KW-1133">Transmembrane helix</keyword>
<reference evidence="4" key="1">
    <citation type="journal article" date="2019" name="Int. J. Syst. Evol. Microbiol.">
        <title>The Global Catalogue of Microorganisms (GCM) 10K type strain sequencing project: providing services to taxonomists for standard genome sequencing and annotation.</title>
        <authorList>
            <consortium name="The Broad Institute Genomics Platform"/>
            <consortium name="The Broad Institute Genome Sequencing Center for Infectious Disease"/>
            <person name="Wu L."/>
            <person name="Ma J."/>
        </authorList>
    </citation>
    <scope>NUCLEOTIDE SEQUENCE [LARGE SCALE GENOMIC DNA]</scope>
    <source>
        <strain evidence="4">TBRC 1276</strain>
    </source>
</reference>
<proteinExistence type="predicted"/>
<dbReference type="InterPro" id="IPR022062">
    <property type="entry name" value="DUF3618"/>
</dbReference>
<dbReference type="Pfam" id="PF12277">
    <property type="entry name" value="DUF3618"/>
    <property type="match status" value="1"/>
</dbReference>
<dbReference type="Proteomes" id="UP001595851">
    <property type="component" value="Unassembled WGS sequence"/>
</dbReference>
<dbReference type="RefSeq" id="WP_379534349.1">
    <property type="nucleotide sequence ID" value="NZ_JBHSBI010000035.1"/>
</dbReference>
<evidence type="ECO:0000256" key="2">
    <source>
        <dbReference type="SAM" id="Phobius"/>
    </source>
</evidence>
<feature type="transmembrane region" description="Helical" evidence="2">
    <location>
        <begin position="135"/>
        <end position="154"/>
    </location>
</feature>
<accession>A0ABV8GNL9</accession>
<comment type="caution">
    <text evidence="3">The sequence shown here is derived from an EMBL/GenBank/DDBJ whole genome shotgun (WGS) entry which is preliminary data.</text>
</comment>
<feature type="region of interest" description="Disordered" evidence="1">
    <location>
        <begin position="1"/>
        <end position="68"/>
    </location>
</feature>
<protein>
    <submittedName>
        <fullName evidence="3">DUF3618 domain-containing protein</fullName>
    </submittedName>
</protein>
<sequence length="177" mass="19614">MSETNPGFSEMHAGDVGARRTTVGTPTEGDSINVPPTRPGAADNARRAEAARRAHETFAPEPPVPAERTEAVQRQWRAQERAREDDLRQEIRQTRRELGETVSALAEKADVKARAVHAAETAGHRVAETARKRPVLLLVLGAGAVLAFVALRQVRLRKTDTHRKTRFRTGRRFKTAK</sequence>
<evidence type="ECO:0000313" key="3">
    <source>
        <dbReference type="EMBL" id="MFC4014515.1"/>
    </source>
</evidence>
<keyword evidence="2" id="KW-0472">Membrane</keyword>
<organism evidence="3 4">
    <name type="scientific">Nonomuraea purpurea</name>
    <dbReference type="NCBI Taxonomy" id="1849276"/>
    <lineage>
        <taxon>Bacteria</taxon>
        <taxon>Bacillati</taxon>
        <taxon>Actinomycetota</taxon>
        <taxon>Actinomycetes</taxon>
        <taxon>Streptosporangiales</taxon>
        <taxon>Streptosporangiaceae</taxon>
        <taxon>Nonomuraea</taxon>
    </lineage>
</organism>
<feature type="compositionally biased region" description="Basic and acidic residues" evidence="1">
    <location>
        <begin position="44"/>
        <end position="58"/>
    </location>
</feature>
<gene>
    <name evidence="3" type="ORF">ACFOY2_45345</name>
</gene>